<dbReference type="OMA" id="TIILWES"/>
<protein>
    <submittedName>
        <fullName evidence="7">ABC transporter domain-containing protein</fullName>
    </submittedName>
</protein>
<dbReference type="SUPFAM" id="SSF52540">
    <property type="entry name" value="P-loop containing nucleoside triphosphate hydrolases"/>
    <property type="match status" value="2"/>
</dbReference>
<dbReference type="InParanoid" id="T1HFL7"/>
<dbReference type="AlphaFoldDB" id="T1HFL7"/>
<dbReference type="HOGENOM" id="CLU_682093_0_0_1"/>
<keyword evidence="8" id="KW-1185">Reference proteome</keyword>
<evidence type="ECO:0000256" key="5">
    <source>
        <dbReference type="ARBA" id="ARBA00023136"/>
    </source>
</evidence>
<evidence type="ECO:0000256" key="4">
    <source>
        <dbReference type="ARBA" id="ARBA00022989"/>
    </source>
</evidence>
<keyword evidence="5" id="KW-0472">Membrane</keyword>
<evidence type="ECO:0000313" key="8">
    <source>
        <dbReference type="Proteomes" id="UP000015103"/>
    </source>
</evidence>
<accession>T1HFL7</accession>
<evidence type="ECO:0000256" key="2">
    <source>
        <dbReference type="ARBA" id="ARBA00022475"/>
    </source>
</evidence>
<keyword evidence="3" id="KW-0812">Transmembrane</keyword>
<dbReference type="GO" id="GO:0140359">
    <property type="term" value="F:ABC-type transporter activity"/>
    <property type="evidence" value="ECO:0007669"/>
    <property type="project" value="InterPro"/>
</dbReference>
<dbReference type="InterPro" id="IPR027417">
    <property type="entry name" value="P-loop_NTPase"/>
</dbReference>
<evidence type="ECO:0000256" key="1">
    <source>
        <dbReference type="ARBA" id="ARBA00004651"/>
    </source>
</evidence>
<dbReference type="Pfam" id="PF12698">
    <property type="entry name" value="ABC2_membrane_3"/>
    <property type="match status" value="1"/>
</dbReference>
<dbReference type="InterPro" id="IPR013525">
    <property type="entry name" value="ABC2_TM"/>
</dbReference>
<dbReference type="PANTHER" id="PTHR30294:SF38">
    <property type="entry name" value="TRANSPORT PERMEASE PROTEIN"/>
    <property type="match status" value="1"/>
</dbReference>
<feature type="domain" description="ABC-2 type transporter transmembrane" evidence="6">
    <location>
        <begin position="87"/>
        <end position="378"/>
    </location>
</feature>
<dbReference type="PANTHER" id="PTHR30294">
    <property type="entry name" value="MEMBRANE COMPONENT OF ABC TRANSPORTER YHHJ-RELATED"/>
    <property type="match status" value="1"/>
</dbReference>
<dbReference type="EMBL" id="ACPB03017983">
    <property type="status" value="NOT_ANNOTATED_CDS"/>
    <property type="molecule type" value="Genomic_DNA"/>
</dbReference>
<dbReference type="Proteomes" id="UP000015103">
    <property type="component" value="Unassembled WGS sequence"/>
</dbReference>
<keyword evidence="4" id="KW-1133">Transmembrane helix</keyword>
<reference evidence="7" key="1">
    <citation type="submission" date="2015-05" db="UniProtKB">
        <authorList>
            <consortium name="EnsemblMetazoa"/>
        </authorList>
    </citation>
    <scope>IDENTIFICATION</scope>
</reference>
<keyword evidence="2" id="KW-1003">Cell membrane</keyword>
<evidence type="ECO:0000256" key="3">
    <source>
        <dbReference type="ARBA" id="ARBA00022692"/>
    </source>
</evidence>
<comment type="subcellular location">
    <subcellularLocation>
        <location evidence="1">Cell membrane</location>
        <topology evidence="1">Multi-pass membrane protein</topology>
    </subcellularLocation>
</comment>
<sequence>MFLLFSFGLLGSSGCGKTTILNSVVGLVGFNSGTIELAVKSKKNMGFMPQVGLLREGVLLCEKSPQLLMEECNTQFLDDAFLSISQQQICENLENFRKVSLLRVDHKEVSTAIDFAKNNHLWGVLHFVQDFTDALSARIEEPFIKDTVVVENSSIIIFLDSSNKIIHGIIERKLRDSYLEMATDIYQACGYPTKFTDLPIKFEEPIYGNTNPNVKEFLAPGLISLLMFGMPLLYGYVIVEEKNLGATSRSLVAGTTVIEVLAAHLILRVGIQLLQTFCSMVIMYWILQFPLENPFYSTILIILQGLAGIATSFLLSTNLNSFLGISGVVTGSFTVTLFISGMLWPLEGMHPSIKLLSWIAPCTFSTQSLRSLSIRGWDLTNREVYLGFISSCLWMKEAQPSHSP</sequence>
<name>T1HFL7_RHOPR</name>
<dbReference type="EnsemblMetazoa" id="RPRC002839-RA">
    <property type="protein sequence ID" value="RPRC002839-PA"/>
    <property type="gene ID" value="RPRC002839"/>
</dbReference>
<dbReference type="STRING" id="13249.T1HFL7"/>
<dbReference type="VEuPathDB" id="VectorBase:RPRC002839"/>
<evidence type="ECO:0000259" key="6">
    <source>
        <dbReference type="Pfam" id="PF12698"/>
    </source>
</evidence>
<evidence type="ECO:0000313" key="7">
    <source>
        <dbReference type="EnsemblMetazoa" id="RPRC002839-PA"/>
    </source>
</evidence>
<organism evidence="7 8">
    <name type="scientific">Rhodnius prolixus</name>
    <name type="common">Triatomid bug</name>
    <dbReference type="NCBI Taxonomy" id="13249"/>
    <lineage>
        <taxon>Eukaryota</taxon>
        <taxon>Metazoa</taxon>
        <taxon>Ecdysozoa</taxon>
        <taxon>Arthropoda</taxon>
        <taxon>Hexapoda</taxon>
        <taxon>Insecta</taxon>
        <taxon>Pterygota</taxon>
        <taxon>Neoptera</taxon>
        <taxon>Paraneoptera</taxon>
        <taxon>Hemiptera</taxon>
        <taxon>Heteroptera</taxon>
        <taxon>Panheteroptera</taxon>
        <taxon>Cimicomorpha</taxon>
        <taxon>Reduviidae</taxon>
        <taxon>Triatominae</taxon>
        <taxon>Rhodnius</taxon>
    </lineage>
</organism>
<dbReference type="eggNOG" id="KOG0059">
    <property type="taxonomic scope" value="Eukaryota"/>
</dbReference>
<dbReference type="GO" id="GO:0005886">
    <property type="term" value="C:plasma membrane"/>
    <property type="evidence" value="ECO:0007669"/>
    <property type="project" value="UniProtKB-SubCell"/>
</dbReference>
<proteinExistence type="predicted"/>
<dbReference type="Gene3D" id="3.40.50.300">
    <property type="entry name" value="P-loop containing nucleotide triphosphate hydrolases"/>
    <property type="match status" value="1"/>
</dbReference>
<dbReference type="InterPro" id="IPR051449">
    <property type="entry name" value="ABC-2_transporter_component"/>
</dbReference>
<dbReference type="GO" id="GO:0005524">
    <property type="term" value="F:ATP binding"/>
    <property type="evidence" value="ECO:0007669"/>
    <property type="project" value="InterPro"/>
</dbReference>
<dbReference type="GO" id="GO:0016887">
    <property type="term" value="F:ATP hydrolysis activity"/>
    <property type="evidence" value="ECO:0007669"/>
    <property type="project" value="InterPro"/>
</dbReference>